<dbReference type="Gene3D" id="3.40.50.1000">
    <property type="entry name" value="HAD superfamily/HAD-like"/>
    <property type="match status" value="1"/>
</dbReference>
<dbReference type="PANTHER" id="PTHR43520:SF5">
    <property type="entry name" value="CATION-TRANSPORTING P-TYPE ATPASE-RELATED"/>
    <property type="match status" value="1"/>
</dbReference>
<dbReference type="NCBIfam" id="TIGR01494">
    <property type="entry name" value="ATPase_P-type"/>
    <property type="match status" value="1"/>
</dbReference>
<evidence type="ECO:0000256" key="12">
    <source>
        <dbReference type="ARBA" id="ARBA00023136"/>
    </source>
</evidence>
<dbReference type="Gene3D" id="3.40.1110.10">
    <property type="entry name" value="Calcium-transporting ATPase, cytoplasmic domain N"/>
    <property type="match status" value="1"/>
</dbReference>
<dbReference type="Pfam" id="PF00403">
    <property type="entry name" value="HMA"/>
    <property type="match status" value="1"/>
</dbReference>
<dbReference type="InterPro" id="IPR018303">
    <property type="entry name" value="ATPase_P-typ_P_site"/>
</dbReference>
<dbReference type="InterPro" id="IPR001757">
    <property type="entry name" value="P_typ_ATPase"/>
</dbReference>
<dbReference type="GO" id="GO:0005886">
    <property type="term" value="C:plasma membrane"/>
    <property type="evidence" value="ECO:0007669"/>
    <property type="project" value="UniProtKB-SubCell"/>
</dbReference>
<keyword evidence="5" id="KW-0597">Phosphoprotein</keyword>
<protein>
    <submittedName>
        <fullName evidence="15">HAD-IC family P-type ATPase</fullName>
    </submittedName>
</protein>
<evidence type="ECO:0000313" key="15">
    <source>
        <dbReference type="EMBL" id="KAA6439322.1"/>
    </source>
</evidence>
<keyword evidence="8" id="KW-0460">Magnesium</keyword>
<evidence type="ECO:0000256" key="1">
    <source>
        <dbReference type="ARBA" id="ARBA00004651"/>
    </source>
</evidence>
<dbReference type="PROSITE" id="PS00154">
    <property type="entry name" value="ATPASE_E1_E2"/>
    <property type="match status" value="1"/>
</dbReference>
<dbReference type="GO" id="GO:0005524">
    <property type="term" value="F:ATP binding"/>
    <property type="evidence" value="ECO:0007669"/>
    <property type="project" value="InterPro"/>
</dbReference>
<keyword evidence="7" id="KW-0479">Metal-binding</keyword>
<keyword evidence="16" id="KW-1185">Reference proteome</keyword>
<dbReference type="InterPro" id="IPR036412">
    <property type="entry name" value="HAD-like_sf"/>
</dbReference>
<evidence type="ECO:0000256" key="3">
    <source>
        <dbReference type="ARBA" id="ARBA00022448"/>
    </source>
</evidence>
<comment type="subcellular location">
    <subcellularLocation>
        <location evidence="1">Cell membrane</location>
        <topology evidence="1">Multi-pass membrane protein</topology>
    </subcellularLocation>
</comment>
<sequence length="816" mass="90557">MNVLNEDRKQETAARHICYHCGEECREEIIIADGHEFCCNGCFNVYDILKESDLCGYYAVEGATGISPDKAYFNGKYDYLELPEVSGKIIEFTDHQLSRVNWHIPGMHCSSCIWLLEQLYKFNPAVRSSVVNFPEKKVRITFETEKIRLSELAALISRIGYEPYISLNDLGDRQIKKWNRTRLYKIGIAGFCFGNIMMLSFPEYFHLGNTGSDQNLRVTFGFLNLALSIPVLLYCAGDFFKSAWSALKGKYLNIDAPIVLALLSIFGLSLYQILSGTGPGYFDSLTGAVFFMLTGRFFQDKTYDGISFDRDYKSYFPVGVSVLKDGTEARTPITGLAPGDIVLVRNAELIPADAVLLSPEAWIDYSFVSGEAEPVSRKKGDTVYAGGKQTGTAIQLEVLRKVSQSYLTQLWNNDAFSREKEDQNKTLSARINRYFSVIVLIIATVTFLIWYFVKKDPETAFRAFTTCLLVACPCGLLFSSTFTNGNILSLFGINRCYPKNADAVECLSHIDTVVFDKTGTITRSEEADVQFVGKELSEDELVIIRTVAAQSSHPLSRMIVGNLGHIQLSKRSLGNYAEVSGAGIEVLWGKQEIRLGSAAWVGAPSENSNDLSFSRVYVSMDQVVLGYFAIRVQYRDNLPEAISALQKCGFKTFLLSGDKPADQPFLSGVFGNEAMLHFNRKPDEKLEFIKTLQNRENRNVLMIGDGLNDAGALRQSNVGMAVSDDTGNFSPSCDMIMEGRQLSRLPAFIRLARSGQKIIKASFAVSVIYNILGLFFAIGGKLSPVLAAILMPVSLITIVAFTTAASNLAASRIFRD</sequence>
<dbReference type="InterPro" id="IPR021993">
    <property type="entry name" value="ATPase-cat-bd"/>
</dbReference>
<feature type="transmembrane region" description="Helical" evidence="13">
    <location>
        <begin position="183"/>
        <end position="201"/>
    </location>
</feature>
<keyword evidence="12 13" id="KW-0472">Membrane</keyword>
<evidence type="ECO:0000256" key="7">
    <source>
        <dbReference type="ARBA" id="ARBA00022723"/>
    </source>
</evidence>
<dbReference type="PROSITE" id="PS50846">
    <property type="entry name" value="HMA_2"/>
    <property type="match status" value="1"/>
</dbReference>
<dbReference type="SUPFAM" id="SSF55008">
    <property type="entry name" value="HMA, heavy metal-associated domain"/>
    <property type="match status" value="1"/>
</dbReference>
<dbReference type="InterPro" id="IPR023214">
    <property type="entry name" value="HAD_sf"/>
</dbReference>
<evidence type="ECO:0000259" key="14">
    <source>
        <dbReference type="PROSITE" id="PS50846"/>
    </source>
</evidence>
<dbReference type="OrthoDB" id="909834at2"/>
<keyword evidence="10 13" id="KW-1133">Transmembrane helix</keyword>
<feature type="transmembrane region" description="Helical" evidence="13">
    <location>
        <begin position="221"/>
        <end position="240"/>
    </location>
</feature>
<dbReference type="AlphaFoldDB" id="A0A5M8QZ74"/>
<evidence type="ECO:0000256" key="9">
    <source>
        <dbReference type="ARBA" id="ARBA00022967"/>
    </source>
</evidence>
<dbReference type="SUPFAM" id="SSF56784">
    <property type="entry name" value="HAD-like"/>
    <property type="match status" value="1"/>
</dbReference>
<evidence type="ECO:0000256" key="2">
    <source>
        <dbReference type="ARBA" id="ARBA00006024"/>
    </source>
</evidence>
<dbReference type="Gene3D" id="3.30.70.100">
    <property type="match status" value="1"/>
</dbReference>
<proteinExistence type="inferred from homology"/>
<dbReference type="InterPro" id="IPR059000">
    <property type="entry name" value="ATPase_P-type_domA"/>
</dbReference>
<feature type="transmembrane region" description="Helical" evidence="13">
    <location>
        <begin position="434"/>
        <end position="453"/>
    </location>
</feature>
<keyword evidence="6 13" id="KW-0812">Transmembrane</keyword>
<gene>
    <name evidence="15" type="ORF">FEM33_13720</name>
</gene>
<comment type="similarity">
    <text evidence="2">Belongs to the cation transport ATPase (P-type) (TC 3.A.3) family. Type IB subfamily.</text>
</comment>
<dbReference type="InterPro" id="IPR023299">
    <property type="entry name" value="ATPase_P-typ_cyto_dom_N"/>
</dbReference>
<feature type="transmembrane region" description="Helical" evidence="13">
    <location>
        <begin position="785"/>
        <end position="810"/>
    </location>
</feature>
<feature type="transmembrane region" description="Helical" evidence="13">
    <location>
        <begin position="252"/>
        <end position="274"/>
    </location>
</feature>
<dbReference type="Proteomes" id="UP000323994">
    <property type="component" value="Unassembled WGS sequence"/>
</dbReference>
<dbReference type="EMBL" id="VBSN01000038">
    <property type="protein sequence ID" value="KAA6439322.1"/>
    <property type="molecule type" value="Genomic_DNA"/>
</dbReference>
<dbReference type="SUPFAM" id="SSF81653">
    <property type="entry name" value="Calcium ATPase, transduction domain A"/>
    <property type="match status" value="1"/>
</dbReference>
<evidence type="ECO:0000256" key="11">
    <source>
        <dbReference type="ARBA" id="ARBA00023065"/>
    </source>
</evidence>
<dbReference type="InterPro" id="IPR008250">
    <property type="entry name" value="ATPase_P-typ_transduc_dom_A_sf"/>
</dbReference>
<dbReference type="Pfam" id="PF00122">
    <property type="entry name" value="E1-E2_ATPase"/>
    <property type="match status" value="1"/>
</dbReference>
<evidence type="ECO:0000256" key="8">
    <source>
        <dbReference type="ARBA" id="ARBA00022842"/>
    </source>
</evidence>
<evidence type="ECO:0000256" key="10">
    <source>
        <dbReference type="ARBA" id="ARBA00022989"/>
    </source>
</evidence>
<evidence type="ECO:0000256" key="5">
    <source>
        <dbReference type="ARBA" id="ARBA00022553"/>
    </source>
</evidence>
<keyword evidence="11" id="KW-0406">Ion transport</keyword>
<dbReference type="PANTHER" id="PTHR43520">
    <property type="entry name" value="ATP7, ISOFORM B"/>
    <property type="match status" value="1"/>
</dbReference>
<name>A0A5M8QZ74_9BACT</name>
<dbReference type="Pfam" id="PF00702">
    <property type="entry name" value="Hydrolase"/>
    <property type="match status" value="1"/>
</dbReference>
<keyword evidence="3" id="KW-0813">Transport</keyword>
<reference evidence="15 16" key="1">
    <citation type="submission" date="2019-05" db="EMBL/GenBank/DDBJ databases">
        <authorList>
            <person name="Qu J.-H."/>
        </authorList>
    </citation>
    <scope>NUCLEOTIDE SEQUENCE [LARGE SCALE GENOMIC DNA]</scope>
    <source>
        <strain evidence="15 16">NS28</strain>
    </source>
</reference>
<feature type="domain" description="HMA" evidence="14">
    <location>
        <begin position="98"/>
        <end position="164"/>
    </location>
</feature>
<evidence type="ECO:0000313" key="16">
    <source>
        <dbReference type="Proteomes" id="UP000323994"/>
    </source>
</evidence>
<dbReference type="Pfam" id="PF12156">
    <property type="entry name" value="ATPase-cat_bd"/>
    <property type="match status" value="1"/>
</dbReference>
<keyword evidence="9" id="KW-1278">Translocase</keyword>
<feature type="transmembrane region" description="Helical" evidence="13">
    <location>
        <begin position="758"/>
        <end position="779"/>
    </location>
</feature>
<evidence type="ECO:0000256" key="13">
    <source>
        <dbReference type="SAM" id="Phobius"/>
    </source>
</evidence>
<dbReference type="InterPro" id="IPR036163">
    <property type="entry name" value="HMA_dom_sf"/>
</dbReference>
<feature type="transmembrane region" description="Helical" evidence="13">
    <location>
        <begin position="280"/>
        <end position="298"/>
    </location>
</feature>
<dbReference type="PRINTS" id="PR00119">
    <property type="entry name" value="CATATPASE"/>
</dbReference>
<dbReference type="CDD" id="cd00371">
    <property type="entry name" value="HMA"/>
    <property type="match status" value="1"/>
</dbReference>
<dbReference type="InterPro" id="IPR006121">
    <property type="entry name" value="HMA_dom"/>
</dbReference>
<dbReference type="GO" id="GO:0055070">
    <property type="term" value="P:copper ion homeostasis"/>
    <property type="evidence" value="ECO:0007669"/>
    <property type="project" value="TreeGrafter"/>
</dbReference>
<organism evidence="15 16">
    <name type="scientific">Dyadobacter flavalbus</name>
    <dbReference type="NCBI Taxonomy" id="2579942"/>
    <lineage>
        <taxon>Bacteria</taxon>
        <taxon>Pseudomonadati</taxon>
        <taxon>Bacteroidota</taxon>
        <taxon>Cytophagia</taxon>
        <taxon>Cytophagales</taxon>
        <taxon>Spirosomataceae</taxon>
        <taxon>Dyadobacter</taxon>
    </lineage>
</organism>
<dbReference type="RefSeq" id="WP_139012572.1">
    <property type="nucleotide sequence ID" value="NZ_VBSN01000038.1"/>
</dbReference>
<evidence type="ECO:0000256" key="6">
    <source>
        <dbReference type="ARBA" id="ARBA00022692"/>
    </source>
</evidence>
<keyword evidence="4" id="KW-1003">Cell membrane</keyword>
<comment type="caution">
    <text evidence="15">The sequence shown here is derived from an EMBL/GenBank/DDBJ whole genome shotgun (WGS) entry which is preliminary data.</text>
</comment>
<dbReference type="Gene3D" id="2.70.150.10">
    <property type="entry name" value="Calcium-transporting ATPase, cytoplasmic transduction domain A"/>
    <property type="match status" value="1"/>
</dbReference>
<accession>A0A5M8QZ74</accession>
<dbReference type="GO" id="GO:0005507">
    <property type="term" value="F:copper ion binding"/>
    <property type="evidence" value="ECO:0007669"/>
    <property type="project" value="TreeGrafter"/>
</dbReference>
<dbReference type="GO" id="GO:0043682">
    <property type="term" value="F:P-type divalent copper transporter activity"/>
    <property type="evidence" value="ECO:0007669"/>
    <property type="project" value="TreeGrafter"/>
</dbReference>
<dbReference type="GO" id="GO:0016887">
    <property type="term" value="F:ATP hydrolysis activity"/>
    <property type="evidence" value="ECO:0007669"/>
    <property type="project" value="InterPro"/>
</dbReference>
<evidence type="ECO:0000256" key="4">
    <source>
        <dbReference type="ARBA" id="ARBA00022475"/>
    </source>
</evidence>